<keyword evidence="3" id="KW-1185">Reference proteome</keyword>
<proteinExistence type="predicted"/>
<gene>
    <name evidence="2" type="ORF">SAMN04488094_10633</name>
</gene>
<evidence type="ECO:0000313" key="2">
    <source>
        <dbReference type="EMBL" id="SFC55079.1"/>
    </source>
</evidence>
<dbReference type="Proteomes" id="UP000198728">
    <property type="component" value="Unassembled WGS sequence"/>
</dbReference>
<evidence type="ECO:0008006" key="4">
    <source>
        <dbReference type="Google" id="ProtNLM"/>
    </source>
</evidence>
<name>A0A1I1K2C2_9RHOB</name>
<accession>A0A1I1K2C2</accession>
<dbReference type="EMBL" id="FOLG01000006">
    <property type="protein sequence ID" value="SFC55079.1"/>
    <property type="molecule type" value="Genomic_DNA"/>
</dbReference>
<evidence type="ECO:0000313" key="3">
    <source>
        <dbReference type="Proteomes" id="UP000198728"/>
    </source>
</evidence>
<evidence type="ECO:0000256" key="1">
    <source>
        <dbReference type="SAM" id="SignalP"/>
    </source>
</evidence>
<dbReference type="PROSITE" id="PS51257">
    <property type="entry name" value="PROKAR_LIPOPROTEIN"/>
    <property type="match status" value="1"/>
</dbReference>
<keyword evidence="1" id="KW-0732">Signal</keyword>
<dbReference type="OrthoDB" id="7873404at2"/>
<organism evidence="2 3">
    <name type="scientific">Tropicimonas isoalkanivorans</name>
    <dbReference type="NCBI Taxonomy" id="441112"/>
    <lineage>
        <taxon>Bacteria</taxon>
        <taxon>Pseudomonadati</taxon>
        <taxon>Pseudomonadota</taxon>
        <taxon>Alphaproteobacteria</taxon>
        <taxon>Rhodobacterales</taxon>
        <taxon>Roseobacteraceae</taxon>
        <taxon>Tropicimonas</taxon>
    </lineage>
</organism>
<dbReference type="RefSeq" id="WP_093360853.1">
    <property type="nucleotide sequence ID" value="NZ_FOLG01000006.1"/>
</dbReference>
<reference evidence="2 3" key="1">
    <citation type="submission" date="2016-10" db="EMBL/GenBank/DDBJ databases">
        <authorList>
            <person name="de Groot N.N."/>
        </authorList>
    </citation>
    <scope>NUCLEOTIDE SEQUENCE [LARGE SCALE GENOMIC DNA]</scope>
    <source>
        <strain evidence="2 3">DSM 19548</strain>
    </source>
</reference>
<sequence length="113" mass="11764">MTTNYRSALLLLVALSLTGCARFPELDKAITEEGKAAPEPVLVDNRPLISAAATGSVDTTTRSSLQSRAATLQARSTALAGPVIDPAELAEIEAAHGRLRAETGRVAPEPGTR</sequence>
<protein>
    <recommendedName>
        <fullName evidence="4">Beta-barrel assembly machine subunit BamF</fullName>
    </recommendedName>
</protein>
<dbReference type="STRING" id="441112.SAMN04488094_10633"/>
<feature type="chain" id="PRO_5011617889" description="Beta-barrel assembly machine subunit BamF" evidence="1">
    <location>
        <begin position="22"/>
        <end position="113"/>
    </location>
</feature>
<feature type="signal peptide" evidence="1">
    <location>
        <begin position="1"/>
        <end position="21"/>
    </location>
</feature>
<dbReference type="AlphaFoldDB" id="A0A1I1K2C2"/>